<evidence type="ECO:0000256" key="1">
    <source>
        <dbReference type="ARBA" id="ARBA00022741"/>
    </source>
</evidence>
<proteinExistence type="predicted"/>
<dbReference type="GO" id="GO:0016787">
    <property type="term" value="F:hydrolase activity"/>
    <property type="evidence" value="ECO:0007669"/>
    <property type="project" value="UniProtKB-KW"/>
</dbReference>
<dbReference type="InterPro" id="IPR050628">
    <property type="entry name" value="SNF2_RAD54_helicase_TF"/>
</dbReference>
<evidence type="ECO:0000256" key="2">
    <source>
        <dbReference type="ARBA" id="ARBA00022801"/>
    </source>
</evidence>
<dbReference type="Pfam" id="PF00271">
    <property type="entry name" value="Helicase_C"/>
    <property type="match status" value="1"/>
</dbReference>
<keyword evidence="2 5" id="KW-0378">Hydrolase</keyword>
<dbReference type="GO" id="GO:0006281">
    <property type="term" value="P:DNA repair"/>
    <property type="evidence" value="ECO:0007669"/>
    <property type="project" value="TreeGrafter"/>
</dbReference>
<evidence type="ECO:0000256" key="3">
    <source>
        <dbReference type="ARBA" id="ARBA00022840"/>
    </source>
</evidence>
<feature type="domain" description="Helicase C-terminal" evidence="4">
    <location>
        <begin position="1"/>
        <end position="152"/>
    </location>
</feature>
<dbReference type="SUPFAM" id="SSF52540">
    <property type="entry name" value="P-loop containing nucleoside triphosphate hydrolases"/>
    <property type="match status" value="1"/>
</dbReference>
<dbReference type="GO" id="GO:0005634">
    <property type="term" value="C:nucleus"/>
    <property type="evidence" value="ECO:0007669"/>
    <property type="project" value="TreeGrafter"/>
</dbReference>
<dbReference type="EMBL" id="ML732151">
    <property type="protein sequence ID" value="KAB8079334.1"/>
    <property type="molecule type" value="Genomic_DNA"/>
</dbReference>
<dbReference type="PANTHER" id="PTHR45626">
    <property type="entry name" value="TRANSCRIPTION TERMINATION FACTOR 2-RELATED"/>
    <property type="match status" value="1"/>
</dbReference>
<dbReference type="Proteomes" id="UP000326565">
    <property type="component" value="Unassembled WGS sequence"/>
</dbReference>
<keyword evidence="3" id="KW-0067">ATP-binding</keyword>
<organism evidence="5 6">
    <name type="scientific">Aspergillus leporis</name>
    <dbReference type="NCBI Taxonomy" id="41062"/>
    <lineage>
        <taxon>Eukaryota</taxon>
        <taxon>Fungi</taxon>
        <taxon>Dikarya</taxon>
        <taxon>Ascomycota</taxon>
        <taxon>Pezizomycotina</taxon>
        <taxon>Eurotiomycetes</taxon>
        <taxon>Eurotiomycetidae</taxon>
        <taxon>Eurotiales</taxon>
        <taxon>Aspergillaceae</taxon>
        <taxon>Aspergillus</taxon>
        <taxon>Aspergillus subgen. Circumdati</taxon>
    </lineage>
</organism>
<dbReference type="GO" id="GO:0005524">
    <property type="term" value="F:ATP binding"/>
    <property type="evidence" value="ECO:0007669"/>
    <property type="project" value="UniProtKB-KW"/>
</dbReference>
<keyword evidence="6" id="KW-1185">Reference proteome</keyword>
<dbReference type="SMART" id="SM00490">
    <property type="entry name" value="HELICc"/>
    <property type="match status" value="1"/>
</dbReference>
<accession>A0A5N5XID6</accession>
<evidence type="ECO:0000313" key="6">
    <source>
        <dbReference type="Proteomes" id="UP000326565"/>
    </source>
</evidence>
<sequence>MLPVIRNQVIVHGEKAIVWTQFPAEQIYVSTVLREANIDTEVFHACLSRDERMEIIDQFAQKMDECMVLVCGYNINAAGLNLQSLCRNVHLLCVGISKSIVKQVIGRVSRLGQDRITFVYEYRVAGSFDGELVEKSESKALPGLVAEVGEIELQVGAFREFAVENWIHGYFIETF</sequence>
<dbReference type="PROSITE" id="PS51194">
    <property type="entry name" value="HELICASE_CTER"/>
    <property type="match status" value="1"/>
</dbReference>
<gene>
    <name evidence="5" type="ORF">BDV29DRAFT_187299</name>
</gene>
<dbReference type="Gene3D" id="3.40.50.300">
    <property type="entry name" value="P-loop containing nucleotide triphosphate hydrolases"/>
    <property type="match status" value="1"/>
</dbReference>
<keyword evidence="1" id="KW-0547">Nucleotide-binding</keyword>
<protein>
    <submittedName>
        <fullName evidence="5">P-loop containing nucleoside triphosphate hydrolase protein</fullName>
    </submittedName>
</protein>
<dbReference type="OrthoDB" id="4500730at2759"/>
<dbReference type="AlphaFoldDB" id="A0A5N5XID6"/>
<dbReference type="InterPro" id="IPR001650">
    <property type="entry name" value="Helicase_C-like"/>
</dbReference>
<evidence type="ECO:0000259" key="4">
    <source>
        <dbReference type="PROSITE" id="PS51194"/>
    </source>
</evidence>
<reference evidence="5 6" key="1">
    <citation type="submission" date="2019-04" db="EMBL/GenBank/DDBJ databases">
        <title>Friends and foes A comparative genomics study of 23 Aspergillus species from section Flavi.</title>
        <authorList>
            <consortium name="DOE Joint Genome Institute"/>
            <person name="Kjaerbolling I."/>
            <person name="Vesth T."/>
            <person name="Frisvad J.C."/>
            <person name="Nybo J.L."/>
            <person name="Theobald S."/>
            <person name="Kildgaard S."/>
            <person name="Isbrandt T."/>
            <person name="Kuo A."/>
            <person name="Sato A."/>
            <person name="Lyhne E.K."/>
            <person name="Kogle M.E."/>
            <person name="Wiebenga A."/>
            <person name="Kun R.S."/>
            <person name="Lubbers R.J."/>
            <person name="Makela M.R."/>
            <person name="Barry K."/>
            <person name="Chovatia M."/>
            <person name="Clum A."/>
            <person name="Daum C."/>
            <person name="Haridas S."/>
            <person name="He G."/>
            <person name="LaButti K."/>
            <person name="Lipzen A."/>
            <person name="Mondo S."/>
            <person name="Riley R."/>
            <person name="Salamov A."/>
            <person name="Simmons B.A."/>
            <person name="Magnuson J.K."/>
            <person name="Henrissat B."/>
            <person name="Mortensen U.H."/>
            <person name="Larsen T.O."/>
            <person name="Devries R.P."/>
            <person name="Grigoriev I.V."/>
            <person name="Machida M."/>
            <person name="Baker S.E."/>
            <person name="Andersen M.R."/>
        </authorList>
    </citation>
    <scope>NUCLEOTIDE SEQUENCE [LARGE SCALE GENOMIC DNA]</scope>
    <source>
        <strain evidence="5 6">CBS 151.66</strain>
    </source>
</reference>
<dbReference type="InterPro" id="IPR027417">
    <property type="entry name" value="P-loop_NTPase"/>
</dbReference>
<name>A0A5N5XID6_9EURO</name>
<dbReference type="GO" id="GO:0008094">
    <property type="term" value="F:ATP-dependent activity, acting on DNA"/>
    <property type="evidence" value="ECO:0007669"/>
    <property type="project" value="TreeGrafter"/>
</dbReference>
<evidence type="ECO:0000313" key="5">
    <source>
        <dbReference type="EMBL" id="KAB8079334.1"/>
    </source>
</evidence>